<evidence type="ECO:0000313" key="2">
    <source>
        <dbReference type="Proteomes" id="UP001212097"/>
    </source>
</evidence>
<accession>A0ABY7R0H3</accession>
<proteinExistence type="predicted"/>
<sequence length="76" mass="8343">MMTRLGTSVKVSFSLQLMTVLAGAEEDEADGEGFWVEDPAQALMDRPHSPTRVAASARVARRVRSVDMVFSFIVVD</sequence>
<protein>
    <recommendedName>
        <fullName evidence="3">Secreted protein</fullName>
    </recommendedName>
</protein>
<dbReference type="Proteomes" id="UP001212097">
    <property type="component" value="Chromosome"/>
</dbReference>
<evidence type="ECO:0000313" key="1">
    <source>
        <dbReference type="EMBL" id="WCC80249.1"/>
    </source>
</evidence>
<dbReference type="RefSeq" id="WP_271418430.1">
    <property type="nucleotide sequence ID" value="NZ_CP115668.1"/>
</dbReference>
<keyword evidence="2" id="KW-1185">Reference proteome</keyword>
<name>A0ABY7R0H3_9ACTN</name>
<gene>
    <name evidence="1" type="ORF">O6R08_01500</name>
</gene>
<evidence type="ECO:0008006" key="3">
    <source>
        <dbReference type="Google" id="ProtNLM"/>
    </source>
</evidence>
<dbReference type="EMBL" id="CP115668">
    <property type="protein sequence ID" value="WCC80249.1"/>
    <property type="molecule type" value="Genomic_DNA"/>
</dbReference>
<reference evidence="1 2" key="1">
    <citation type="submission" date="2023-06" db="EMBL/GenBank/DDBJ databases">
        <title>The Gram-positive Non-spore-bearing Anaerobic Bacilli of Human Feces.</title>
        <authorList>
            <person name="Eggerth A.H."/>
        </authorList>
    </citation>
    <scope>NUCLEOTIDE SEQUENCE [LARGE SCALE GENOMIC DNA]</scope>
    <source>
        <strain evidence="1 2">CBA3108</strain>
    </source>
</reference>
<organism evidence="1 2">
    <name type="scientific">Cutibacterium equinum</name>
    <dbReference type="NCBI Taxonomy" id="3016342"/>
    <lineage>
        <taxon>Bacteria</taxon>
        <taxon>Bacillati</taxon>
        <taxon>Actinomycetota</taxon>
        <taxon>Actinomycetes</taxon>
        <taxon>Propionibacteriales</taxon>
        <taxon>Propionibacteriaceae</taxon>
        <taxon>Cutibacterium</taxon>
    </lineage>
</organism>